<dbReference type="AlphaFoldDB" id="A0A5P2D983"/>
<dbReference type="Proteomes" id="UP000325211">
    <property type="component" value="Chromosome"/>
</dbReference>
<dbReference type="InterPro" id="IPR028973">
    <property type="entry name" value="PhnB-like"/>
</dbReference>
<dbReference type="EMBL" id="CP029190">
    <property type="protein sequence ID" value="QES51636.1"/>
    <property type="molecule type" value="Genomic_DNA"/>
</dbReference>
<organism evidence="2 3">
    <name type="scientific">Streptomyces venezuelae</name>
    <dbReference type="NCBI Taxonomy" id="54571"/>
    <lineage>
        <taxon>Bacteria</taxon>
        <taxon>Bacillati</taxon>
        <taxon>Actinomycetota</taxon>
        <taxon>Actinomycetes</taxon>
        <taxon>Kitasatosporales</taxon>
        <taxon>Streptomycetaceae</taxon>
        <taxon>Streptomyces</taxon>
    </lineage>
</organism>
<name>A0A5P2D983_STRVZ</name>
<dbReference type="PIRSF" id="PIRSF021700">
    <property type="entry name" value="3_dmu_93_MTrfase"/>
    <property type="match status" value="1"/>
</dbReference>
<dbReference type="PANTHER" id="PTHR33990:SF2">
    <property type="entry name" value="PHNB-LIKE DOMAIN-CONTAINING PROTEIN"/>
    <property type="match status" value="1"/>
</dbReference>
<proteinExistence type="predicted"/>
<dbReference type="SUPFAM" id="SSF54593">
    <property type="entry name" value="Glyoxalase/Bleomycin resistance protein/Dihydroxybiphenyl dioxygenase"/>
    <property type="match status" value="1"/>
</dbReference>
<dbReference type="CDD" id="cd06588">
    <property type="entry name" value="PhnB_like"/>
    <property type="match status" value="1"/>
</dbReference>
<dbReference type="PANTHER" id="PTHR33990">
    <property type="entry name" value="PROTEIN YJDN-RELATED"/>
    <property type="match status" value="1"/>
</dbReference>
<evidence type="ECO:0000259" key="1">
    <source>
        <dbReference type="Pfam" id="PF06983"/>
    </source>
</evidence>
<dbReference type="RefSeq" id="WP_150211381.1">
    <property type="nucleotide sequence ID" value="NZ_CP029190.1"/>
</dbReference>
<reference evidence="2 3" key="1">
    <citation type="submission" date="2018-05" db="EMBL/GenBank/DDBJ databases">
        <title>Streptomyces venezuelae.</title>
        <authorList>
            <person name="Kim W."/>
            <person name="Lee N."/>
            <person name="Cho B.-K."/>
        </authorList>
    </citation>
    <scope>NUCLEOTIDE SEQUENCE [LARGE SCALE GENOMIC DNA]</scope>
    <source>
        <strain evidence="2 3">ATCC 21782</strain>
    </source>
</reference>
<protein>
    <recommendedName>
        <fullName evidence="1">PhnB-like domain-containing protein</fullName>
    </recommendedName>
</protein>
<dbReference type="OrthoDB" id="9806473at2"/>
<accession>A0A5P2D983</accession>
<feature type="domain" description="PhnB-like" evidence="1">
    <location>
        <begin position="6"/>
        <end position="118"/>
    </location>
</feature>
<evidence type="ECO:0000313" key="3">
    <source>
        <dbReference type="Proteomes" id="UP000325211"/>
    </source>
</evidence>
<sequence>MSGNGFTTCLWFDGKAEEAAEFYVSVFKDGRIGRIDYYTEAGPGEPGSVVTVEFEINGQKFVALDGGPEFTFNEAVSFMIDCADETEADYYWDALTKDGGQEVACGWLRDKYGVSWQVAPAEAMELLRDPDPKRAARATKAMLAMKKLDVAAMRRAADGEEPV</sequence>
<dbReference type="Gene3D" id="3.10.180.10">
    <property type="entry name" value="2,3-Dihydroxybiphenyl 1,2-Dioxygenase, domain 1"/>
    <property type="match status" value="1"/>
</dbReference>
<dbReference type="InterPro" id="IPR029068">
    <property type="entry name" value="Glyas_Bleomycin-R_OHBP_Dase"/>
</dbReference>
<gene>
    <name evidence="2" type="ORF">DEJ50_31080</name>
</gene>
<evidence type="ECO:0000313" key="2">
    <source>
        <dbReference type="EMBL" id="QES51636.1"/>
    </source>
</evidence>
<dbReference type="Pfam" id="PF06983">
    <property type="entry name" value="3-dmu-9_3-mt"/>
    <property type="match status" value="1"/>
</dbReference>
<dbReference type="InterPro" id="IPR009725">
    <property type="entry name" value="3_dmu_93_MTrfase"/>
</dbReference>